<organism evidence="1 2">
    <name type="scientific">Cryptosporidium canis</name>
    <dbReference type="NCBI Taxonomy" id="195482"/>
    <lineage>
        <taxon>Eukaryota</taxon>
        <taxon>Sar</taxon>
        <taxon>Alveolata</taxon>
        <taxon>Apicomplexa</taxon>
        <taxon>Conoidasida</taxon>
        <taxon>Coccidia</taxon>
        <taxon>Eucoccidiorida</taxon>
        <taxon>Eimeriorina</taxon>
        <taxon>Cryptosporidiidae</taxon>
        <taxon>Cryptosporidium</taxon>
    </lineage>
</organism>
<dbReference type="Proteomes" id="UP001071777">
    <property type="component" value="Unassembled WGS sequence"/>
</dbReference>
<accession>A0ABQ8PAI7</accession>
<dbReference type="EMBL" id="JAPCXB010000031">
    <property type="protein sequence ID" value="KAJ1613675.1"/>
    <property type="molecule type" value="Genomic_DNA"/>
</dbReference>
<evidence type="ECO:0000313" key="2">
    <source>
        <dbReference type="Proteomes" id="UP001071777"/>
    </source>
</evidence>
<reference evidence="1" key="1">
    <citation type="submission" date="2022-10" db="EMBL/GenBank/DDBJ databases">
        <title>Adaptive evolution leads to modifications in subtelomeric GC content in a zoonotic Cryptosporidium species.</title>
        <authorList>
            <person name="Li J."/>
            <person name="Feng Y."/>
            <person name="Xiao L."/>
        </authorList>
    </citation>
    <scope>NUCLEOTIDE SEQUENCE</scope>
    <source>
        <strain evidence="1">25894</strain>
    </source>
</reference>
<keyword evidence="2" id="KW-1185">Reference proteome</keyword>
<dbReference type="SUPFAM" id="SSF56784">
    <property type="entry name" value="HAD-like"/>
    <property type="match status" value="1"/>
</dbReference>
<sequence>MAIIDLASLCSPIHTFRRGLIFGQSQSAVGKEQDVEARGSSVGANYLNNSLLTVHGEFSQCDAANGGGAKGQSVVQVSRVGSELETERSGVAGGMSLSAGPSSCLATGFGQKSDSYSAGGSKVMDSKMGCHLKTNQESAVLVRQVPGTPVHDGGLNLMKITQNIQNYGFRFAYEGQNVYPSMSASSSHCSSIGMNVSGYQKNTVAIFDLDDTLIPTDWIRDTYSRIRQNPTLSYLFSNSSSSVYQYIRMQIDQQVNYQLVPNIIRILAHAKSTFLDVAIVTNARSTGWLKVIESMFPELANALGELGIPIIRTNPTGKEPEIEDGDKYFNYWMLAKKCEFEKIVSRWTSGADHMKVDLMSIGDNDFEECAAAHLAAVDKAVRYSKIIRCTSGLSPKAFIIQLQAIYSAIEIERKRSSPHSWINYSNTVSSIIIENGQMSNIDTNTLNVFEDYSTEDE</sequence>
<comment type="caution">
    <text evidence="1">The sequence shown here is derived from an EMBL/GenBank/DDBJ whole genome shotgun (WGS) entry which is preliminary data.</text>
</comment>
<proteinExistence type="predicted"/>
<protein>
    <submittedName>
        <fullName evidence="1">Membrane associated protein</fullName>
    </submittedName>
</protein>
<dbReference type="PANTHER" id="PTHR38899:SF1">
    <property type="entry name" value="PROTEIN KINASE"/>
    <property type="match status" value="1"/>
</dbReference>
<evidence type="ECO:0000313" key="1">
    <source>
        <dbReference type="EMBL" id="KAJ1613675.1"/>
    </source>
</evidence>
<dbReference type="InterPro" id="IPR036412">
    <property type="entry name" value="HAD-like_sf"/>
</dbReference>
<gene>
    <name evidence="1" type="ORF">OJ252_904</name>
</gene>
<dbReference type="PANTHER" id="PTHR38899">
    <property type="entry name" value="DOMAIN OOKINETE PROTEIN, PUTATIVE-RELATED"/>
    <property type="match status" value="1"/>
</dbReference>
<name>A0ABQ8PAI7_9CRYT</name>